<proteinExistence type="predicted"/>
<dbReference type="Proteomes" id="UP001589854">
    <property type="component" value="Unassembled WGS sequence"/>
</dbReference>
<reference evidence="2 3" key="1">
    <citation type="submission" date="2024-09" db="EMBL/GenBank/DDBJ databases">
        <authorList>
            <person name="Sun Q."/>
            <person name="Mori K."/>
        </authorList>
    </citation>
    <scope>NUCLEOTIDE SEQUENCE [LARGE SCALE GENOMIC DNA]</scope>
    <source>
        <strain evidence="2 3">CCM 7228</strain>
    </source>
</reference>
<name>A0ABV6GMQ8_9BACI</name>
<dbReference type="RefSeq" id="WP_378939739.1">
    <property type="nucleotide sequence ID" value="NZ_JBHLVO010000060.1"/>
</dbReference>
<dbReference type="EMBL" id="JBHLVO010000060">
    <property type="protein sequence ID" value="MFC0274973.1"/>
    <property type="molecule type" value="Genomic_DNA"/>
</dbReference>
<sequence>MIYNKGNLDGKEETNVDGATMIVQSHLKAWAAIWACFITLSTIILKSFLPDTQDYTMGFAPAGITAHVLSVVKVRR</sequence>
<keyword evidence="3" id="KW-1185">Reference proteome</keyword>
<evidence type="ECO:0000313" key="2">
    <source>
        <dbReference type="EMBL" id="MFC0274973.1"/>
    </source>
</evidence>
<feature type="transmembrane region" description="Helical" evidence="1">
    <location>
        <begin position="29"/>
        <end position="49"/>
    </location>
</feature>
<accession>A0ABV6GMQ8</accession>
<evidence type="ECO:0000313" key="3">
    <source>
        <dbReference type="Proteomes" id="UP001589854"/>
    </source>
</evidence>
<gene>
    <name evidence="2" type="ORF">ACFFIX_27105</name>
</gene>
<keyword evidence="1" id="KW-0472">Membrane</keyword>
<evidence type="ECO:0000256" key="1">
    <source>
        <dbReference type="SAM" id="Phobius"/>
    </source>
</evidence>
<comment type="caution">
    <text evidence="2">The sequence shown here is derived from an EMBL/GenBank/DDBJ whole genome shotgun (WGS) entry which is preliminary data.</text>
</comment>
<keyword evidence="1" id="KW-0812">Transmembrane</keyword>
<organism evidence="2 3">
    <name type="scientific">Metabacillus herbersteinensis</name>
    <dbReference type="NCBI Taxonomy" id="283816"/>
    <lineage>
        <taxon>Bacteria</taxon>
        <taxon>Bacillati</taxon>
        <taxon>Bacillota</taxon>
        <taxon>Bacilli</taxon>
        <taxon>Bacillales</taxon>
        <taxon>Bacillaceae</taxon>
        <taxon>Metabacillus</taxon>
    </lineage>
</organism>
<protein>
    <submittedName>
        <fullName evidence="2">Uncharacterized protein</fullName>
    </submittedName>
</protein>
<keyword evidence="1" id="KW-1133">Transmembrane helix</keyword>